<reference evidence="1" key="1">
    <citation type="submission" date="2020-11" db="EMBL/GenBank/DDBJ databases">
        <authorList>
            <consortium name="DOE Joint Genome Institute"/>
            <person name="Ahrendt S."/>
            <person name="Riley R."/>
            <person name="Andreopoulos W."/>
            <person name="Labutti K."/>
            <person name="Pangilinan J."/>
            <person name="Ruiz-Duenas F.J."/>
            <person name="Barrasa J.M."/>
            <person name="Sanchez-Garcia M."/>
            <person name="Camarero S."/>
            <person name="Miyauchi S."/>
            <person name="Serrano A."/>
            <person name="Linde D."/>
            <person name="Babiker R."/>
            <person name="Drula E."/>
            <person name="Ayuso-Fernandez I."/>
            <person name="Pacheco R."/>
            <person name="Padilla G."/>
            <person name="Ferreira P."/>
            <person name="Barriuso J."/>
            <person name="Kellner H."/>
            <person name="Castanera R."/>
            <person name="Alfaro M."/>
            <person name="Ramirez L."/>
            <person name="Pisabarro A.G."/>
            <person name="Kuo A."/>
            <person name="Tritt A."/>
            <person name="Lipzen A."/>
            <person name="He G."/>
            <person name="Yan M."/>
            <person name="Ng V."/>
            <person name="Cullen D."/>
            <person name="Martin F."/>
            <person name="Rosso M.-N."/>
            <person name="Henrissat B."/>
            <person name="Hibbett D."/>
            <person name="Martinez A.T."/>
            <person name="Grigoriev I.V."/>
        </authorList>
    </citation>
    <scope>NUCLEOTIDE SEQUENCE</scope>
    <source>
        <strain evidence="1">AH 40177</strain>
    </source>
</reference>
<proteinExistence type="predicted"/>
<dbReference type="Proteomes" id="UP000772434">
    <property type="component" value="Unassembled WGS sequence"/>
</dbReference>
<evidence type="ECO:0000313" key="1">
    <source>
        <dbReference type="EMBL" id="KAF9049682.1"/>
    </source>
</evidence>
<evidence type="ECO:0000313" key="2">
    <source>
        <dbReference type="Proteomes" id="UP000772434"/>
    </source>
</evidence>
<accession>A0A9P5P6A6</accession>
<organism evidence="1 2">
    <name type="scientific">Rhodocollybia butyracea</name>
    <dbReference type="NCBI Taxonomy" id="206335"/>
    <lineage>
        <taxon>Eukaryota</taxon>
        <taxon>Fungi</taxon>
        <taxon>Dikarya</taxon>
        <taxon>Basidiomycota</taxon>
        <taxon>Agaricomycotina</taxon>
        <taxon>Agaricomycetes</taxon>
        <taxon>Agaricomycetidae</taxon>
        <taxon>Agaricales</taxon>
        <taxon>Marasmiineae</taxon>
        <taxon>Omphalotaceae</taxon>
        <taxon>Rhodocollybia</taxon>
    </lineage>
</organism>
<dbReference type="EMBL" id="JADNRY010000470">
    <property type="protein sequence ID" value="KAF9049682.1"/>
    <property type="molecule type" value="Genomic_DNA"/>
</dbReference>
<protein>
    <submittedName>
        <fullName evidence="1">Uncharacterized protein</fullName>
    </submittedName>
</protein>
<keyword evidence="2" id="KW-1185">Reference proteome</keyword>
<gene>
    <name evidence="1" type="ORF">BDP27DRAFT_1434080</name>
</gene>
<dbReference type="AlphaFoldDB" id="A0A9P5P6A6"/>
<sequence>MDMAQKHLSMAVDMAMEKAEVFVGNGQLLLVMILRSRKRQSELPETVRPLIEYSPFVLSRSSNIRTPVQRAARRGSNEYDPENTFDNNLTATASARTQIPQNRNWNSSIVFSTRSASRRKRNRNWVHALNIRPFPSLLSSFPLHLATTFRICTPVSRLRVCFTRCNHLLAALTYSSPTSSSTREAMPDVTLFFTFYYFYQTNSVVQTRPSLNLGWWKFRACV</sequence>
<name>A0A9P5P6A6_9AGAR</name>
<comment type="caution">
    <text evidence="1">The sequence shown here is derived from an EMBL/GenBank/DDBJ whole genome shotgun (WGS) entry which is preliminary data.</text>
</comment>